<reference evidence="13 14" key="1">
    <citation type="submission" date="2022-06" db="EMBL/GenBank/DDBJ databases">
        <title>Halomicroarcula sp. a new haloarchaeum isolate from saline soil.</title>
        <authorList>
            <person name="Strakova D."/>
            <person name="Galisteo C."/>
            <person name="Sanchez-Porro C."/>
            <person name="Ventosa A."/>
        </authorList>
    </citation>
    <scope>NUCLEOTIDE SEQUENCE [LARGE SCALE GENOMIC DNA]</scope>
    <source>
        <strain evidence="13 14">S3CR25-11</strain>
    </source>
</reference>
<accession>A0ABU2FQ80</accession>
<comment type="similarity">
    <text evidence="10">Belongs to the peptidase M48 family.</text>
</comment>
<evidence type="ECO:0000256" key="1">
    <source>
        <dbReference type="ARBA" id="ARBA00022475"/>
    </source>
</evidence>
<evidence type="ECO:0000313" key="14">
    <source>
        <dbReference type="Proteomes" id="UP001268864"/>
    </source>
</evidence>
<evidence type="ECO:0000256" key="3">
    <source>
        <dbReference type="ARBA" id="ARBA00022692"/>
    </source>
</evidence>
<evidence type="ECO:0000256" key="6">
    <source>
        <dbReference type="ARBA" id="ARBA00022833"/>
    </source>
</evidence>
<dbReference type="RefSeq" id="WP_310900186.1">
    <property type="nucleotide sequence ID" value="NZ_JAMQOS010000003.1"/>
</dbReference>
<evidence type="ECO:0000256" key="9">
    <source>
        <dbReference type="ARBA" id="ARBA00023136"/>
    </source>
</evidence>
<keyword evidence="5 10" id="KW-0378">Hydrolase</keyword>
<evidence type="ECO:0000256" key="5">
    <source>
        <dbReference type="ARBA" id="ARBA00022801"/>
    </source>
</evidence>
<dbReference type="EMBL" id="JAMQOS010000003">
    <property type="protein sequence ID" value="MDS0282351.1"/>
    <property type="molecule type" value="Genomic_DNA"/>
</dbReference>
<evidence type="ECO:0000256" key="7">
    <source>
        <dbReference type="ARBA" id="ARBA00022989"/>
    </source>
</evidence>
<keyword evidence="3 11" id="KW-0812">Transmembrane</keyword>
<organism evidence="13 14">
    <name type="scientific">Haloarcula onubensis</name>
    <dbReference type="NCBI Taxonomy" id="2950539"/>
    <lineage>
        <taxon>Archaea</taxon>
        <taxon>Methanobacteriati</taxon>
        <taxon>Methanobacteriota</taxon>
        <taxon>Stenosarchaea group</taxon>
        <taxon>Halobacteria</taxon>
        <taxon>Halobacteriales</taxon>
        <taxon>Haloarculaceae</taxon>
        <taxon>Haloarcula</taxon>
    </lineage>
</organism>
<gene>
    <name evidence="13" type="ORF">NDI86_09470</name>
</gene>
<keyword evidence="8 10" id="KW-0482">Metalloprotease</keyword>
<evidence type="ECO:0000256" key="11">
    <source>
        <dbReference type="SAM" id="Phobius"/>
    </source>
</evidence>
<feature type="transmembrane region" description="Helical" evidence="11">
    <location>
        <begin position="44"/>
        <end position="63"/>
    </location>
</feature>
<feature type="transmembrane region" description="Helical" evidence="11">
    <location>
        <begin position="134"/>
        <end position="152"/>
    </location>
</feature>
<dbReference type="Proteomes" id="UP001268864">
    <property type="component" value="Unassembled WGS sequence"/>
</dbReference>
<evidence type="ECO:0000256" key="2">
    <source>
        <dbReference type="ARBA" id="ARBA00022670"/>
    </source>
</evidence>
<keyword evidence="6 10" id="KW-0862">Zinc</keyword>
<dbReference type="EC" id="3.4.24.-" evidence="13"/>
<keyword evidence="4" id="KW-0479">Metal-binding</keyword>
<feature type="transmembrane region" description="Helical" evidence="11">
    <location>
        <begin position="158"/>
        <end position="178"/>
    </location>
</feature>
<feature type="transmembrane region" description="Helical" evidence="11">
    <location>
        <begin position="6"/>
        <end position="24"/>
    </location>
</feature>
<evidence type="ECO:0000256" key="10">
    <source>
        <dbReference type="RuleBase" id="RU003983"/>
    </source>
</evidence>
<comment type="cofactor">
    <cofactor evidence="10">
        <name>Zn(2+)</name>
        <dbReference type="ChEBI" id="CHEBI:29105"/>
    </cofactor>
    <text evidence="10">Binds 1 zinc ion per subunit.</text>
</comment>
<evidence type="ECO:0000259" key="12">
    <source>
        <dbReference type="Pfam" id="PF01435"/>
    </source>
</evidence>
<feature type="transmembrane region" description="Helical" evidence="11">
    <location>
        <begin position="83"/>
        <end position="105"/>
    </location>
</feature>
<evidence type="ECO:0000256" key="4">
    <source>
        <dbReference type="ARBA" id="ARBA00022723"/>
    </source>
</evidence>
<dbReference type="PANTHER" id="PTHR43221:SF2">
    <property type="entry name" value="PROTEASE HTPX HOMOLOG"/>
    <property type="match status" value="1"/>
</dbReference>
<dbReference type="Pfam" id="PF01435">
    <property type="entry name" value="Peptidase_M48"/>
    <property type="match status" value="1"/>
</dbReference>
<keyword evidence="7 11" id="KW-1133">Transmembrane helix</keyword>
<protein>
    <submittedName>
        <fullName evidence="13">M48 family metalloprotease</fullName>
        <ecNumber evidence="13">3.4.24.-</ecNumber>
    </submittedName>
</protein>
<keyword evidence="9 11" id="KW-0472">Membrane</keyword>
<feature type="domain" description="Peptidase M48" evidence="12">
    <location>
        <begin position="212"/>
        <end position="360"/>
    </location>
</feature>
<name>A0ABU2FQ80_9EURY</name>
<dbReference type="InterPro" id="IPR050083">
    <property type="entry name" value="HtpX_protease"/>
</dbReference>
<feature type="transmembrane region" description="Helical" evidence="11">
    <location>
        <begin position="258"/>
        <end position="276"/>
    </location>
</feature>
<sequence length="366" mass="36755">MNPVAALATLAIAALTGLVVHLRARRYGADERGDPETAGNLRRLQRVGVVAGWLVGTAVGLGFDTPTTGTALVAGVAPWLGAAAAGAVGTGLALAVPAVLAALAARLGALPLQRTVERLTPTYGEVLRFELERATASVVGLSLAALVVAVVPDGWPRIGAAVALGAGATLGTPAWLVLTHRARRPTGAETAAVAAALPDSVSLLVVEGGPAGLSAVAAGVAPGPRYVFVDATLFALLGDAEVRAVVAHEVGHHRHGHVAARYALLVGAVVPLLAVAEFAPSLLVPVLPVVAVYGLGALVAVRRMELTADDHALANGGAALADSLETLLGLGYLRAAAGGPARLLAVHPPLIDRIERARSTDGQTGQ</sequence>
<dbReference type="Gene3D" id="3.30.2010.10">
    <property type="entry name" value="Metalloproteases ('zincins'), catalytic domain"/>
    <property type="match status" value="1"/>
</dbReference>
<evidence type="ECO:0000256" key="8">
    <source>
        <dbReference type="ARBA" id="ARBA00023049"/>
    </source>
</evidence>
<dbReference type="InterPro" id="IPR001915">
    <property type="entry name" value="Peptidase_M48"/>
</dbReference>
<dbReference type="PANTHER" id="PTHR43221">
    <property type="entry name" value="PROTEASE HTPX"/>
    <property type="match status" value="1"/>
</dbReference>
<proteinExistence type="inferred from homology"/>
<keyword evidence="2 10" id="KW-0645">Protease</keyword>
<comment type="caution">
    <text evidence="13">The sequence shown here is derived from an EMBL/GenBank/DDBJ whole genome shotgun (WGS) entry which is preliminary data.</text>
</comment>
<keyword evidence="1" id="KW-1003">Cell membrane</keyword>
<keyword evidence="14" id="KW-1185">Reference proteome</keyword>
<evidence type="ECO:0000313" key="13">
    <source>
        <dbReference type="EMBL" id="MDS0282351.1"/>
    </source>
</evidence>
<dbReference type="GO" id="GO:0008237">
    <property type="term" value="F:metallopeptidase activity"/>
    <property type="evidence" value="ECO:0007669"/>
    <property type="project" value="UniProtKB-KW"/>
</dbReference>
<feature type="transmembrane region" description="Helical" evidence="11">
    <location>
        <begin position="282"/>
        <end position="301"/>
    </location>
</feature>